<dbReference type="Pfam" id="PF00498">
    <property type="entry name" value="FHA"/>
    <property type="match status" value="1"/>
</dbReference>
<evidence type="ECO:0000313" key="2">
    <source>
        <dbReference type="EMBL" id="NML45898.1"/>
    </source>
</evidence>
<dbReference type="CDD" id="cd00060">
    <property type="entry name" value="FHA"/>
    <property type="match status" value="1"/>
</dbReference>
<accession>A0A848HE98</accession>
<dbReference type="PROSITE" id="PS50006">
    <property type="entry name" value="FHA_DOMAIN"/>
    <property type="match status" value="1"/>
</dbReference>
<proteinExistence type="predicted"/>
<dbReference type="EMBL" id="JABBFX010000002">
    <property type="protein sequence ID" value="NML45898.1"/>
    <property type="molecule type" value="Genomic_DNA"/>
</dbReference>
<dbReference type="AlphaFoldDB" id="A0A848HE98"/>
<evidence type="ECO:0000259" key="1">
    <source>
        <dbReference type="PROSITE" id="PS50006"/>
    </source>
</evidence>
<dbReference type="Pfam" id="PF20232">
    <property type="entry name" value="T6SS_FHA_C"/>
    <property type="match status" value="1"/>
</dbReference>
<dbReference type="Gene3D" id="2.60.200.20">
    <property type="match status" value="1"/>
</dbReference>
<dbReference type="Proteomes" id="UP000541185">
    <property type="component" value="Unassembled WGS sequence"/>
</dbReference>
<keyword evidence="3" id="KW-1185">Reference proteome</keyword>
<organism evidence="2 3">
    <name type="scientific">Ramlibacter agri</name>
    <dbReference type="NCBI Taxonomy" id="2728837"/>
    <lineage>
        <taxon>Bacteria</taxon>
        <taxon>Pseudomonadati</taxon>
        <taxon>Pseudomonadota</taxon>
        <taxon>Betaproteobacteria</taxon>
        <taxon>Burkholderiales</taxon>
        <taxon>Comamonadaceae</taxon>
        <taxon>Ramlibacter</taxon>
    </lineage>
</organism>
<dbReference type="InterPro" id="IPR046883">
    <property type="entry name" value="T6SS_FHA_C"/>
</dbReference>
<reference evidence="2 3" key="1">
    <citation type="submission" date="2020-04" db="EMBL/GenBank/DDBJ databases">
        <title>Ramlibacter sp. G-1-2-2 isolated from soil.</title>
        <authorList>
            <person name="Dahal R.H."/>
        </authorList>
    </citation>
    <scope>NUCLEOTIDE SEQUENCE [LARGE SCALE GENOMIC DNA]</scope>
    <source>
        <strain evidence="2 3">G-1-2-2</strain>
    </source>
</reference>
<sequence length="361" mass="38647">MPLDLFIAGPGLQASRRLAVGEPALILGRDADCSVCLPDPERNVSRRHLSAWNEGEALHFLVVSVVNGVEVEGVEVPPAGRGVLRPGEVLALADYRITVQPVAAAPAPESDPWADFEKEAARLVASVAMPAAPAEDDPFGDWGFQSTFGPGAVNGALEAGALEPGGDLESFFIGLGVERRGGFTRGELETMGRLTRAALRGLLQAQRASGGNREALRSDDRTVLEPRETNPLRMDTPLESKLWYLFGGQAAAAGSIPADRAVGEVVNQLLAHQEALAEAVRQTVAAVLQDFAPEALKARLLGPSPKLFESARAWDAFAKDYTEKGQDLDGWVRQLLDRHFAEAYAQALLRAKRHSEGPPRG</sequence>
<dbReference type="RefSeq" id="WP_169420204.1">
    <property type="nucleotide sequence ID" value="NZ_JABBFX010000002.1"/>
</dbReference>
<gene>
    <name evidence="2" type="ORF">HHL11_19270</name>
</gene>
<comment type="caution">
    <text evidence="2">The sequence shown here is derived from an EMBL/GenBank/DDBJ whole genome shotgun (WGS) entry which is preliminary data.</text>
</comment>
<dbReference type="InterPro" id="IPR008984">
    <property type="entry name" value="SMAD_FHA_dom_sf"/>
</dbReference>
<evidence type="ECO:0000313" key="3">
    <source>
        <dbReference type="Proteomes" id="UP000541185"/>
    </source>
</evidence>
<name>A0A848HE98_9BURK</name>
<feature type="domain" description="FHA" evidence="1">
    <location>
        <begin position="25"/>
        <end position="76"/>
    </location>
</feature>
<protein>
    <submittedName>
        <fullName evidence="2">FHA domain-containing protein</fullName>
    </submittedName>
</protein>
<dbReference type="SUPFAM" id="SSF49879">
    <property type="entry name" value="SMAD/FHA domain"/>
    <property type="match status" value="1"/>
</dbReference>
<dbReference type="InterPro" id="IPR000253">
    <property type="entry name" value="FHA_dom"/>
</dbReference>